<feature type="compositionally biased region" description="Gly residues" evidence="1">
    <location>
        <begin position="150"/>
        <end position="159"/>
    </location>
</feature>
<sequence>MAGGWRRGPPGSARPAAWRRRTSGRAMAWRGWAWQASCATPAARSAVVGRPRPRAGAGAAVPWRPCLRLSPPPASREKPGPQSEALAAVPLRRHGAPRRAPRGLRGLARGAGRCAQGGAPAAARAPGGGAERRRGGAGRGGLGARAPGPGVLGAGAGGRARGRAGK</sequence>
<organism evidence="2 3">
    <name type="scientific">Prorocentrum cordatum</name>
    <dbReference type="NCBI Taxonomy" id="2364126"/>
    <lineage>
        <taxon>Eukaryota</taxon>
        <taxon>Sar</taxon>
        <taxon>Alveolata</taxon>
        <taxon>Dinophyceae</taxon>
        <taxon>Prorocentrales</taxon>
        <taxon>Prorocentraceae</taxon>
        <taxon>Prorocentrum</taxon>
    </lineage>
</organism>
<dbReference type="EMBL" id="CAUYUJ010015905">
    <property type="protein sequence ID" value="CAK0859473.1"/>
    <property type="molecule type" value="Genomic_DNA"/>
</dbReference>
<accession>A0ABN9UIH9</accession>
<protein>
    <submittedName>
        <fullName evidence="2">Uncharacterized protein</fullName>
    </submittedName>
</protein>
<reference evidence="2" key="1">
    <citation type="submission" date="2023-10" db="EMBL/GenBank/DDBJ databases">
        <authorList>
            <person name="Chen Y."/>
            <person name="Shah S."/>
            <person name="Dougan E. K."/>
            <person name="Thang M."/>
            <person name="Chan C."/>
        </authorList>
    </citation>
    <scope>NUCLEOTIDE SEQUENCE [LARGE SCALE GENOMIC DNA]</scope>
</reference>
<gene>
    <name evidence="2" type="ORF">PCOR1329_LOCUS48827</name>
</gene>
<feature type="compositionally biased region" description="Basic residues" evidence="1">
    <location>
        <begin position="91"/>
        <end position="102"/>
    </location>
</feature>
<comment type="caution">
    <text evidence="2">The sequence shown here is derived from an EMBL/GenBank/DDBJ whole genome shotgun (WGS) entry which is preliminary data.</text>
</comment>
<keyword evidence="3" id="KW-1185">Reference proteome</keyword>
<dbReference type="Proteomes" id="UP001189429">
    <property type="component" value="Unassembled WGS sequence"/>
</dbReference>
<feature type="compositionally biased region" description="Low complexity" evidence="1">
    <location>
        <begin position="103"/>
        <end position="125"/>
    </location>
</feature>
<evidence type="ECO:0000313" key="2">
    <source>
        <dbReference type="EMBL" id="CAK0859473.1"/>
    </source>
</evidence>
<evidence type="ECO:0000313" key="3">
    <source>
        <dbReference type="Proteomes" id="UP001189429"/>
    </source>
</evidence>
<name>A0ABN9UIH9_9DINO</name>
<feature type="region of interest" description="Disordered" evidence="1">
    <location>
        <begin position="1"/>
        <end position="22"/>
    </location>
</feature>
<evidence type="ECO:0000256" key="1">
    <source>
        <dbReference type="SAM" id="MobiDB-lite"/>
    </source>
</evidence>
<feature type="region of interest" description="Disordered" evidence="1">
    <location>
        <begin position="42"/>
        <end position="166"/>
    </location>
</feature>
<feature type="non-terminal residue" evidence="2">
    <location>
        <position position="166"/>
    </location>
</feature>
<feature type="compositionally biased region" description="Low complexity" evidence="1">
    <location>
        <begin position="46"/>
        <end position="62"/>
    </location>
</feature>
<proteinExistence type="predicted"/>